<dbReference type="PANTHER" id="PTHR33048:SF146">
    <property type="entry name" value="INTEGRAL MEMBRANE PROTEIN"/>
    <property type="match status" value="1"/>
</dbReference>
<feature type="compositionally biased region" description="Basic residues" evidence="6">
    <location>
        <begin position="298"/>
        <end position="309"/>
    </location>
</feature>
<comment type="subcellular location">
    <subcellularLocation>
        <location evidence="1">Membrane</location>
        <topology evidence="1">Multi-pass membrane protein</topology>
    </subcellularLocation>
</comment>
<feature type="domain" description="Rhodopsin" evidence="8">
    <location>
        <begin position="47"/>
        <end position="282"/>
    </location>
</feature>
<feature type="transmembrane region" description="Helical" evidence="7">
    <location>
        <begin position="114"/>
        <end position="133"/>
    </location>
</feature>
<keyword evidence="2 7" id="KW-0812">Transmembrane</keyword>
<evidence type="ECO:0000256" key="3">
    <source>
        <dbReference type="ARBA" id="ARBA00022989"/>
    </source>
</evidence>
<evidence type="ECO:0000313" key="10">
    <source>
        <dbReference type="Proteomes" id="UP000024533"/>
    </source>
</evidence>
<dbReference type="EMBL" id="AOKY01000263">
    <property type="protein sequence ID" value="KDB24338.1"/>
    <property type="molecule type" value="Genomic_DNA"/>
</dbReference>
<feature type="transmembrane region" description="Helical" evidence="7">
    <location>
        <begin position="30"/>
        <end position="51"/>
    </location>
</feature>
<dbReference type="AlphaFoldDB" id="A0A059J9I6"/>
<proteinExistence type="inferred from homology"/>
<name>A0A059J9I6_TRIIM</name>
<comment type="similarity">
    <text evidence="5">Belongs to the SAT4 family.</text>
</comment>
<evidence type="ECO:0000256" key="7">
    <source>
        <dbReference type="SAM" id="Phobius"/>
    </source>
</evidence>
<dbReference type="Proteomes" id="UP000024533">
    <property type="component" value="Unassembled WGS sequence"/>
</dbReference>
<dbReference type="OMA" id="ICISMAC"/>
<feature type="transmembrane region" description="Helical" evidence="7">
    <location>
        <begin position="224"/>
        <end position="246"/>
    </location>
</feature>
<dbReference type="HOGENOM" id="CLU_028200_12_8_1"/>
<sequence>MADLSKIPIAPNPNGGPPNFADPPSLESTVLSLGLALICISMACLTLRLLSNYQRTSKFHLDDYLCIFGEVAGIGFWGIVYSVARDGNAKHSWDAPMSIVTASFIKRHFASQMLSYPALCATKAAVLALYIRVFDNSRWMRRTCYVLMVLIFLAYGVNIVLVIVYCLPRNGAPWNTAVLDRCGDPGILAISFGAFSVLSNIVLFALPFPIILNQLLCPMKIIGLTGVYLVGISTIVTSIMALRYRVKTFLGEDQLWNGFTVTITTFAEIFGTVCVSCAPALYAFSMNFVQKSDLYPSRRPRPLSSKKRTKTDNSSGDGNKFDSMSNLKVHHDWTDKCAMSHGVRSGPLTRIYSTVNPSSTYIPMTNGIAKSTRIDQSSTIVDPNASTHPESWPEKM</sequence>
<protein>
    <recommendedName>
        <fullName evidence="8">Rhodopsin domain-containing protein</fullName>
    </recommendedName>
</protein>
<feature type="transmembrane region" description="Helical" evidence="7">
    <location>
        <begin position="63"/>
        <end position="84"/>
    </location>
</feature>
<comment type="caution">
    <text evidence="9">The sequence shown here is derived from an EMBL/GenBank/DDBJ whole genome shotgun (WGS) entry which is preliminary data.</text>
</comment>
<dbReference type="OrthoDB" id="5413793at2759"/>
<dbReference type="InterPro" id="IPR052337">
    <property type="entry name" value="SAT4-like"/>
</dbReference>
<feature type="compositionally biased region" description="Polar residues" evidence="6">
    <location>
        <begin position="312"/>
        <end position="323"/>
    </location>
</feature>
<feature type="transmembrane region" description="Helical" evidence="7">
    <location>
        <begin position="145"/>
        <end position="167"/>
    </location>
</feature>
<evidence type="ECO:0000256" key="5">
    <source>
        <dbReference type="ARBA" id="ARBA00038359"/>
    </source>
</evidence>
<dbReference type="InterPro" id="IPR049326">
    <property type="entry name" value="Rhodopsin_dom_fungi"/>
</dbReference>
<evidence type="ECO:0000256" key="4">
    <source>
        <dbReference type="ARBA" id="ARBA00023136"/>
    </source>
</evidence>
<feature type="transmembrane region" description="Helical" evidence="7">
    <location>
        <begin position="187"/>
        <end position="212"/>
    </location>
</feature>
<dbReference type="GO" id="GO:0016020">
    <property type="term" value="C:membrane"/>
    <property type="evidence" value="ECO:0007669"/>
    <property type="project" value="UniProtKB-SubCell"/>
</dbReference>
<evidence type="ECO:0000256" key="1">
    <source>
        <dbReference type="ARBA" id="ARBA00004141"/>
    </source>
</evidence>
<dbReference type="Pfam" id="PF20684">
    <property type="entry name" value="Fung_rhodopsin"/>
    <property type="match status" value="1"/>
</dbReference>
<accession>A0A059J9I6</accession>
<keyword evidence="3 7" id="KW-1133">Transmembrane helix</keyword>
<keyword evidence="4 7" id="KW-0472">Membrane</keyword>
<evidence type="ECO:0000256" key="2">
    <source>
        <dbReference type="ARBA" id="ARBA00022692"/>
    </source>
</evidence>
<gene>
    <name evidence="9" type="ORF">H109_03783</name>
</gene>
<organism evidence="9 10">
    <name type="scientific">Trichophyton interdigitale (strain MR816)</name>
    <dbReference type="NCBI Taxonomy" id="1215338"/>
    <lineage>
        <taxon>Eukaryota</taxon>
        <taxon>Fungi</taxon>
        <taxon>Dikarya</taxon>
        <taxon>Ascomycota</taxon>
        <taxon>Pezizomycotina</taxon>
        <taxon>Eurotiomycetes</taxon>
        <taxon>Eurotiomycetidae</taxon>
        <taxon>Onygenales</taxon>
        <taxon>Arthrodermataceae</taxon>
        <taxon>Trichophyton</taxon>
    </lineage>
</organism>
<feature type="transmembrane region" description="Helical" evidence="7">
    <location>
        <begin position="266"/>
        <end position="289"/>
    </location>
</feature>
<evidence type="ECO:0000259" key="8">
    <source>
        <dbReference type="Pfam" id="PF20684"/>
    </source>
</evidence>
<evidence type="ECO:0000256" key="6">
    <source>
        <dbReference type="SAM" id="MobiDB-lite"/>
    </source>
</evidence>
<reference evidence="9 10" key="1">
    <citation type="submission" date="2014-02" db="EMBL/GenBank/DDBJ databases">
        <title>The Genome Sequence of Trichophyton interdigitale MR816.</title>
        <authorList>
            <consortium name="The Broad Institute Genomics Platform"/>
            <person name="Cuomo C.A."/>
            <person name="White T.C."/>
            <person name="Graser Y."/>
            <person name="Martinez-Rossi N."/>
            <person name="Heitman J."/>
            <person name="Young S.K."/>
            <person name="Zeng Q."/>
            <person name="Gargeya S."/>
            <person name="Abouelleil A."/>
            <person name="Alvarado L."/>
            <person name="Chapman S.B."/>
            <person name="Gainer-Dewar J."/>
            <person name="Goldberg J."/>
            <person name="Griggs A."/>
            <person name="Gujja S."/>
            <person name="Hansen M."/>
            <person name="Howarth C."/>
            <person name="Imamovic A."/>
            <person name="Larimer J."/>
            <person name="Martinez D."/>
            <person name="Murphy C."/>
            <person name="Pearson M.D."/>
            <person name="Persinoti G."/>
            <person name="Poon T."/>
            <person name="Priest M."/>
            <person name="Roberts A.D."/>
            <person name="Saif S."/>
            <person name="Shea T.D."/>
            <person name="Sykes S.N."/>
            <person name="Wortman J."/>
            <person name="Nusbaum C."/>
            <person name="Birren B."/>
        </authorList>
    </citation>
    <scope>NUCLEOTIDE SEQUENCE [LARGE SCALE GENOMIC DNA]</scope>
    <source>
        <strain evidence="9 10">MR816</strain>
    </source>
</reference>
<dbReference type="PANTHER" id="PTHR33048">
    <property type="entry name" value="PTH11-LIKE INTEGRAL MEMBRANE PROTEIN (AFU_ORTHOLOGUE AFUA_5G11245)"/>
    <property type="match status" value="1"/>
</dbReference>
<evidence type="ECO:0000313" key="9">
    <source>
        <dbReference type="EMBL" id="KDB24338.1"/>
    </source>
</evidence>
<feature type="region of interest" description="Disordered" evidence="6">
    <location>
        <begin position="297"/>
        <end position="323"/>
    </location>
</feature>
<keyword evidence="10" id="KW-1185">Reference proteome</keyword>